<dbReference type="EMBL" id="QGGT01000001">
    <property type="protein sequence ID" value="PWK37894.1"/>
    <property type="molecule type" value="Genomic_DNA"/>
</dbReference>
<evidence type="ECO:0000256" key="10">
    <source>
        <dbReference type="ARBA" id="ARBA00022989"/>
    </source>
</evidence>
<name>A0A316EZ09_9BURK</name>
<keyword evidence="15" id="KW-1185">Reference proteome</keyword>
<dbReference type="GO" id="GO:0008237">
    <property type="term" value="F:metallopeptidase activity"/>
    <property type="evidence" value="ECO:0007669"/>
    <property type="project" value="UniProtKB-KW"/>
</dbReference>
<organism evidence="14 15">
    <name type="scientific">Cupriavidus plantarum</name>
    <dbReference type="NCBI Taxonomy" id="942865"/>
    <lineage>
        <taxon>Bacteria</taxon>
        <taxon>Pseudomonadati</taxon>
        <taxon>Pseudomonadota</taxon>
        <taxon>Betaproteobacteria</taxon>
        <taxon>Burkholderiales</taxon>
        <taxon>Burkholderiaceae</taxon>
        <taxon>Cupriavidus</taxon>
    </lineage>
</organism>
<evidence type="ECO:0000256" key="11">
    <source>
        <dbReference type="ARBA" id="ARBA00023049"/>
    </source>
</evidence>
<dbReference type="AlphaFoldDB" id="A0A316EZ09"/>
<dbReference type="RefSeq" id="WP_109581555.1">
    <property type="nucleotide sequence ID" value="NZ_CAJPUX010000001.1"/>
</dbReference>
<dbReference type="GeneID" id="98339661"/>
<comment type="caution">
    <text evidence="14">The sequence shown here is derived from an EMBL/GenBank/DDBJ whole genome shotgun (WGS) entry which is preliminary data.</text>
</comment>
<dbReference type="CDD" id="cd06158">
    <property type="entry name" value="S2P-M50_like_1"/>
    <property type="match status" value="1"/>
</dbReference>
<dbReference type="InterPro" id="IPR008915">
    <property type="entry name" value="Peptidase_M50"/>
</dbReference>
<evidence type="ECO:0000256" key="3">
    <source>
        <dbReference type="ARBA" id="ARBA00007931"/>
    </source>
</evidence>
<dbReference type="PANTHER" id="PTHR35864:SF1">
    <property type="entry name" value="ZINC METALLOPROTEASE YWHC-RELATED"/>
    <property type="match status" value="1"/>
</dbReference>
<comment type="subcellular location">
    <subcellularLocation>
        <location evidence="2">Cell membrane</location>
        <topology evidence="2">Multi-pass membrane protein</topology>
    </subcellularLocation>
</comment>
<sequence length="221" mass="24320">MDSSLVQTFAVYALPVLFAITLHEAAHGYVSKHFGDNTAYVLGRVSLNPIRHIDPIGTIAVPLLLYFLTKGQFVFGYAKPVPVVFSRLRNPRWHGMWVALAGPGSNLIQAFAWALVTIGLVWARVQEPFFAEMARAGVLVNLVMAAFNLFPIPPLDGGRVLTALLPQRIAMAVGRVEPYGIFVVMALVAAGVITQIWMWPVIKLLASLVELMLQPFMLLLQ</sequence>
<evidence type="ECO:0000256" key="8">
    <source>
        <dbReference type="ARBA" id="ARBA00022801"/>
    </source>
</evidence>
<dbReference type="GO" id="GO:0006508">
    <property type="term" value="P:proteolysis"/>
    <property type="evidence" value="ECO:0007669"/>
    <property type="project" value="UniProtKB-KW"/>
</dbReference>
<evidence type="ECO:0000256" key="12">
    <source>
        <dbReference type="ARBA" id="ARBA00023136"/>
    </source>
</evidence>
<feature type="domain" description="Peptidase M50" evidence="13">
    <location>
        <begin position="136"/>
        <end position="188"/>
    </location>
</feature>
<evidence type="ECO:0000313" key="15">
    <source>
        <dbReference type="Proteomes" id="UP000245754"/>
    </source>
</evidence>
<protein>
    <submittedName>
        <fullName evidence="14">Zn-dependent protease</fullName>
    </submittedName>
</protein>
<dbReference type="Pfam" id="PF02163">
    <property type="entry name" value="Peptidase_M50"/>
    <property type="match status" value="1"/>
</dbReference>
<evidence type="ECO:0000313" key="14">
    <source>
        <dbReference type="EMBL" id="PWK37894.1"/>
    </source>
</evidence>
<keyword evidence="7" id="KW-0479">Metal-binding</keyword>
<evidence type="ECO:0000256" key="9">
    <source>
        <dbReference type="ARBA" id="ARBA00022833"/>
    </source>
</evidence>
<keyword evidence="9" id="KW-0862">Zinc</keyword>
<gene>
    <name evidence="14" type="ORF">C7419_1011781</name>
</gene>
<reference evidence="14 15" key="1">
    <citation type="submission" date="2018-05" db="EMBL/GenBank/DDBJ databases">
        <title>Genomic Encyclopedia of Type Strains, Phase IV (KMG-V): Genome sequencing to study the core and pangenomes of soil and plant-associated prokaryotes.</title>
        <authorList>
            <person name="Whitman W."/>
        </authorList>
    </citation>
    <scope>NUCLEOTIDE SEQUENCE [LARGE SCALE GENOMIC DNA]</scope>
    <source>
        <strain evidence="14 15">SLV-132</strain>
    </source>
</reference>
<evidence type="ECO:0000256" key="6">
    <source>
        <dbReference type="ARBA" id="ARBA00022692"/>
    </source>
</evidence>
<keyword evidence="10" id="KW-1133">Transmembrane helix</keyword>
<keyword evidence="8" id="KW-0378">Hydrolase</keyword>
<dbReference type="InterPro" id="IPR052348">
    <property type="entry name" value="Metallopeptidase_M50B"/>
</dbReference>
<keyword evidence="4" id="KW-1003">Cell membrane</keyword>
<proteinExistence type="inferred from homology"/>
<dbReference type="GO" id="GO:0046872">
    <property type="term" value="F:metal ion binding"/>
    <property type="evidence" value="ECO:0007669"/>
    <property type="project" value="UniProtKB-KW"/>
</dbReference>
<evidence type="ECO:0000256" key="7">
    <source>
        <dbReference type="ARBA" id="ARBA00022723"/>
    </source>
</evidence>
<evidence type="ECO:0000256" key="5">
    <source>
        <dbReference type="ARBA" id="ARBA00022670"/>
    </source>
</evidence>
<dbReference type="PANTHER" id="PTHR35864">
    <property type="entry name" value="ZINC METALLOPROTEASE MJ0611-RELATED"/>
    <property type="match status" value="1"/>
</dbReference>
<dbReference type="GO" id="GO:0005886">
    <property type="term" value="C:plasma membrane"/>
    <property type="evidence" value="ECO:0007669"/>
    <property type="project" value="UniProtKB-SubCell"/>
</dbReference>
<keyword evidence="6" id="KW-0812">Transmembrane</keyword>
<dbReference type="InterPro" id="IPR044537">
    <property type="entry name" value="Rip2-like"/>
</dbReference>
<keyword evidence="5 14" id="KW-0645">Protease</keyword>
<evidence type="ECO:0000256" key="1">
    <source>
        <dbReference type="ARBA" id="ARBA00001947"/>
    </source>
</evidence>
<evidence type="ECO:0000259" key="13">
    <source>
        <dbReference type="Pfam" id="PF02163"/>
    </source>
</evidence>
<keyword evidence="11" id="KW-0482">Metalloprotease</keyword>
<accession>A0A316EZ09</accession>
<dbReference type="Proteomes" id="UP000245754">
    <property type="component" value="Unassembled WGS sequence"/>
</dbReference>
<evidence type="ECO:0000256" key="4">
    <source>
        <dbReference type="ARBA" id="ARBA00022475"/>
    </source>
</evidence>
<comment type="cofactor">
    <cofactor evidence="1">
        <name>Zn(2+)</name>
        <dbReference type="ChEBI" id="CHEBI:29105"/>
    </cofactor>
</comment>
<comment type="similarity">
    <text evidence="3">Belongs to the peptidase M50B family.</text>
</comment>
<keyword evidence="12" id="KW-0472">Membrane</keyword>
<evidence type="ECO:0000256" key="2">
    <source>
        <dbReference type="ARBA" id="ARBA00004651"/>
    </source>
</evidence>